<evidence type="ECO:0000259" key="10">
    <source>
        <dbReference type="Pfam" id="PF02767"/>
    </source>
</evidence>
<evidence type="ECO:0000313" key="12">
    <source>
        <dbReference type="EMBL" id="VAX10417.1"/>
    </source>
</evidence>
<dbReference type="CDD" id="cd00140">
    <property type="entry name" value="beta_clamp"/>
    <property type="match status" value="1"/>
</dbReference>
<keyword evidence="6" id="KW-0235">DNA replication</keyword>
<comment type="subcellular location">
    <subcellularLocation>
        <location evidence="1">Cytoplasm</location>
    </subcellularLocation>
</comment>
<dbReference type="NCBIfam" id="TIGR00663">
    <property type="entry name" value="dnan"/>
    <property type="match status" value="1"/>
</dbReference>
<evidence type="ECO:0000256" key="3">
    <source>
        <dbReference type="ARBA" id="ARBA00022490"/>
    </source>
</evidence>
<keyword evidence="7" id="KW-0239">DNA-directed DNA polymerase</keyword>
<dbReference type="PANTHER" id="PTHR30478">
    <property type="entry name" value="DNA POLYMERASE III SUBUNIT BETA"/>
    <property type="match status" value="1"/>
</dbReference>
<feature type="domain" description="DNA polymerase III beta sliding clamp C-terminal" evidence="11">
    <location>
        <begin position="245"/>
        <end position="363"/>
    </location>
</feature>
<dbReference type="GO" id="GO:0006271">
    <property type="term" value="P:DNA strand elongation involved in DNA replication"/>
    <property type="evidence" value="ECO:0007669"/>
    <property type="project" value="TreeGrafter"/>
</dbReference>
<dbReference type="InterPro" id="IPR046938">
    <property type="entry name" value="DNA_clamp_sf"/>
</dbReference>
<evidence type="ECO:0000256" key="7">
    <source>
        <dbReference type="ARBA" id="ARBA00022932"/>
    </source>
</evidence>
<dbReference type="GO" id="GO:0005737">
    <property type="term" value="C:cytoplasm"/>
    <property type="evidence" value="ECO:0007669"/>
    <property type="project" value="UniProtKB-SubCell"/>
</dbReference>
<dbReference type="SUPFAM" id="SSF55979">
    <property type="entry name" value="DNA clamp"/>
    <property type="match status" value="3"/>
</dbReference>
<evidence type="ECO:0000256" key="2">
    <source>
        <dbReference type="ARBA" id="ARBA00010752"/>
    </source>
</evidence>
<dbReference type="EMBL" id="UOFX01000071">
    <property type="protein sequence ID" value="VAX10417.1"/>
    <property type="molecule type" value="Genomic_DNA"/>
</dbReference>
<dbReference type="PIRSF" id="PIRSF000804">
    <property type="entry name" value="DNA_pol_III_b"/>
    <property type="match status" value="1"/>
</dbReference>
<proteinExistence type="inferred from homology"/>
<organism evidence="12">
    <name type="scientific">hydrothermal vent metagenome</name>
    <dbReference type="NCBI Taxonomy" id="652676"/>
    <lineage>
        <taxon>unclassified sequences</taxon>
        <taxon>metagenomes</taxon>
        <taxon>ecological metagenomes</taxon>
    </lineage>
</organism>
<feature type="domain" description="DNA polymerase III beta sliding clamp central" evidence="10">
    <location>
        <begin position="129"/>
        <end position="241"/>
    </location>
</feature>
<evidence type="ECO:0000256" key="4">
    <source>
        <dbReference type="ARBA" id="ARBA00022679"/>
    </source>
</evidence>
<evidence type="ECO:0000256" key="6">
    <source>
        <dbReference type="ARBA" id="ARBA00022705"/>
    </source>
</evidence>
<evidence type="ECO:0000256" key="5">
    <source>
        <dbReference type="ARBA" id="ARBA00022695"/>
    </source>
</evidence>
<feature type="domain" description="DNA polymerase III beta sliding clamp N-terminal" evidence="9">
    <location>
        <begin position="1"/>
        <end position="118"/>
    </location>
</feature>
<dbReference type="EC" id="2.7.7.7" evidence="12"/>
<dbReference type="GO" id="GO:0003677">
    <property type="term" value="F:DNA binding"/>
    <property type="evidence" value="ECO:0007669"/>
    <property type="project" value="UniProtKB-KW"/>
</dbReference>
<comment type="similarity">
    <text evidence="2">Belongs to the beta sliding clamp family.</text>
</comment>
<dbReference type="SMART" id="SM00480">
    <property type="entry name" value="POL3Bc"/>
    <property type="match status" value="1"/>
</dbReference>
<dbReference type="Pfam" id="PF02767">
    <property type="entry name" value="DNA_pol3_beta_2"/>
    <property type="match status" value="1"/>
</dbReference>
<keyword evidence="8" id="KW-0238">DNA-binding</keyword>
<dbReference type="Gene3D" id="3.10.150.10">
    <property type="entry name" value="DNA Polymerase III, subunit A, domain 2"/>
    <property type="match status" value="1"/>
</dbReference>
<reference evidence="12" key="1">
    <citation type="submission" date="2018-06" db="EMBL/GenBank/DDBJ databases">
        <authorList>
            <person name="Zhirakovskaya E."/>
        </authorList>
    </citation>
    <scope>NUCLEOTIDE SEQUENCE</scope>
</reference>
<accession>A0A3B1C0I8</accession>
<dbReference type="InterPro" id="IPR022637">
    <property type="entry name" value="DNA_polIII_beta_cen"/>
</dbReference>
<dbReference type="GO" id="GO:0009360">
    <property type="term" value="C:DNA polymerase III complex"/>
    <property type="evidence" value="ECO:0007669"/>
    <property type="project" value="InterPro"/>
</dbReference>
<evidence type="ECO:0000256" key="8">
    <source>
        <dbReference type="ARBA" id="ARBA00023125"/>
    </source>
</evidence>
<protein>
    <submittedName>
        <fullName evidence="12">DNA polymerase III beta subunit</fullName>
        <ecNumber evidence="12">2.7.7.7</ecNumber>
    </submittedName>
</protein>
<dbReference type="InterPro" id="IPR001001">
    <property type="entry name" value="DNA_polIII_beta"/>
</dbReference>
<name>A0A3B1C0I8_9ZZZZ</name>
<dbReference type="AlphaFoldDB" id="A0A3B1C0I8"/>
<dbReference type="PANTHER" id="PTHR30478:SF0">
    <property type="entry name" value="BETA SLIDING CLAMP"/>
    <property type="match status" value="1"/>
</dbReference>
<dbReference type="InterPro" id="IPR022634">
    <property type="entry name" value="DNA_polIII_beta_N"/>
</dbReference>
<dbReference type="Pfam" id="PF02768">
    <property type="entry name" value="DNA_pol3_beta_3"/>
    <property type="match status" value="1"/>
</dbReference>
<dbReference type="Gene3D" id="3.70.10.10">
    <property type="match status" value="1"/>
</dbReference>
<evidence type="ECO:0000259" key="9">
    <source>
        <dbReference type="Pfam" id="PF00712"/>
    </source>
</evidence>
<evidence type="ECO:0000259" key="11">
    <source>
        <dbReference type="Pfam" id="PF02768"/>
    </source>
</evidence>
<dbReference type="Pfam" id="PF00712">
    <property type="entry name" value="DNA_pol3_beta"/>
    <property type="match status" value="1"/>
</dbReference>
<dbReference type="GO" id="GO:0003887">
    <property type="term" value="F:DNA-directed DNA polymerase activity"/>
    <property type="evidence" value="ECO:0007669"/>
    <property type="project" value="UniProtKB-KW"/>
</dbReference>
<evidence type="ECO:0000256" key="1">
    <source>
        <dbReference type="ARBA" id="ARBA00004496"/>
    </source>
</evidence>
<keyword evidence="3" id="KW-0963">Cytoplasm</keyword>
<gene>
    <name evidence="12" type="ORF">MNBD_GAMMA26-187</name>
</gene>
<keyword evidence="4 12" id="KW-0808">Transferase</keyword>
<sequence>MKIKINRDVLLKPLLQVGGVVERRQTLPILSNVLIKTDSNELTITATDLEVELKTKTDTTSNSTYEFTLPARKLIDICKALPADTDVEINHKDDRATMKCGRSRFTLSTLPAQDFPSIEANVSKEKFSIPEKLLKRLLESTQFAMAQQDVRYYLNGMLFEVKEGMIRTVATDGHRLALSEAPFEMDSEIEVILPRKAVMELGRLLTDSDNKVNIEVSTNHVRVEIDTISFTTKLIDGKYPDYRGVLPRSTDNKMEADREVLKQALQRTSILSNEKYRGIRFKVKKDSLELLAHNPEQEEAEEEINIEYSGDELTIGFNVGYLIDVLTVISSERVQIELSDASSSCLIYASGKNQSRYVVMPMRL</sequence>
<keyword evidence="5 12" id="KW-0548">Nucleotidyltransferase</keyword>
<dbReference type="InterPro" id="IPR022635">
    <property type="entry name" value="DNA_polIII_beta_C"/>
</dbReference>
<dbReference type="GO" id="GO:0008408">
    <property type="term" value="F:3'-5' exonuclease activity"/>
    <property type="evidence" value="ECO:0007669"/>
    <property type="project" value="InterPro"/>
</dbReference>